<dbReference type="Proteomes" id="UP001066276">
    <property type="component" value="Chromosome 8"/>
</dbReference>
<gene>
    <name evidence="2" type="ORF">NDU88_005300</name>
</gene>
<reference evidence="2" key="1">
    <citation type="journal article" date="2022" name="bioRxiv">
        <title>Sequencing and chromosome-scale assembly of the giantPleurodeles waltlgenome.</title>
        <authorList>
            <person name="Brown T."/>
            <person name="Elewa A."/>
            <person name="Iarovenko S."/>
            <person name="Subramanian E."/>
            <person name="Araus A.J."/>
            <person name="Petzold A."/>
            <person name="Susuki M."/>
            <person name="Suzuki K.-i.T."/>
            <person name="Hayashi T."/>
            <person name="Toyoda A."/>
            <person name="Oliveira C."/>
            <person name="Osipova E."/>
            <person name="Leigh N.D."/>
            <person name="Simon A."/>
            <person name="Yun M.H."/>
        </authorList>
    </citation>
    <scope>NUCLEOTIDE SEQUENCE</scope>
    <source>
        <strain evidence="2">20211129_DDA</strain>
        <tissue evidence="2">Liver</tissue>
    </source>
</reference>
<dbReference type="EMBL" id="JANPWB010000012">
    <property type="protein sequence ID" value="KAJ1117100.1"/>
    <property type="molecule type" value="Genomic_DNA"/>
</dbReference>
<protein>
    <submittedName>
        <fullName evidence="2">Uncharacterized protein</fullName>
    </submittedName>
</protein>
<evidence type="ECO:0000256" key="1">
    <source>
        <dbReference type="SAM" id="MobiDB-lite"/>
    </source>
</evidence>
<proteinExistence type="predicted"/>
<accession>A0AAV7NQ63</accession>
<feature type="region of interest" description="Disordered" evidence="1">
    <location>
        <begin position="56"/>
        <end position="107"/>
    </location>
</feature>
<feature type="compositionally biased region" description="Basic and acidic residues" evidence="1">
    <location>
        <begin position="98"/>
        <end position="107"/>
    </location>
</feature>
<dbReference type="Gene3D" id="3.30.250.20">
    <property type="entry name" value="L1 transposable element, C-terminal domain"/>
    <property type="match status" value="1"/>
</dbReference>
<evidence type="ECO:0000313" key="3">
    <source>
        <dbReference type="Proteomes" id="UP001066276"/>
    </source>
</evidence>
<evidence type="ECO:0000313" key="2">
    <source>
        <dbReference type="EMBL" id="KAJ1117100.1"/>
    </source>
</evidence>
<sequence length="107" mass="12603">MLVQRCQASFQEVKRHFGIHGLEYALIFQVKLKVIHERHSHFFDTPTAAREWLEQNFQSTQSEQQQEFEPQKLNRQARRAGRKQDSTNNGREGPSPRQARESQLEAI</sequence>
<dbReference type="AlphaFoldDB" id="A0AAV7NQ63"/>
<organism evidence="2 3">
    <name type="scientific">Pleurodeles waltl</name>
    <name type="common">Iberian ribbed newt</name>
    <dbReference type="NCBI Taxonomy" id="8319"/>
    <lineage>
        <taxon>Eukaryota</taxon>
        <taxon>Metazoa</taxon>
        <taxon>Chordata</taxon>
        <taxon>Craniata</taxon>
        <taxon>Vertebrata</taxon>
        <taxon>Euteleostomi</taxon>
        <taxon>Amphibia</taxon>
        <taxon>Batrachia</taxon>
        <taxon>Caudata</taxon>
        <taxon>Salamandroidea</taxon>
        <taxon>Salamandridae</taxon>
        <taxon>Pleurodelinae</taxon>
        <taxon>Pleurodeles</taxon>
    </lineage>
</organism>
<keyword evidence="3" id="KW-1185">Reference proteome</keyword>
<dbReference type="InterPro" id="IPR042566">
    <property type="entry name" value="L1_C"/>
</dbReference>
<feature type="compositionally biased region" description="Low complexity" evidence="1">
    <location>
        <begin position="56"/>
        <end position="68"/>
    </location>
</feature>
<name>A0AAV7NQ63_PLEWA</name>
<comment type="caution">
    <text evidence="2">The sequence shown here is derived from an EMBL/GenBank/DDBJ whole genome shotgun (WGS) entry which is preliminary data.</text>
</comment>